<feature type="domain" description="HTH cro/C1-type" evidence="1">
    <location>
        <begin position="24"/>
        <end position="78"/>
    </location>
</feature>
<comment type="caution">
    <text evidence="2">The sequence shown here is derived from an EMBL/GenBank/DDBJ whole genome shotgun (WGS) entry which is preliminary data.</text>
</comment>
<dbReference type="InterPro" id="IPR001387">
    <property type="entry name" value="Cro/C1-type_HTH"/>
</dbReference>
<dbReference type="CDD" id="cd00093">
    <property type="entry name" value="HTH_XRE"/>
    <property type="match status" value="1"/>
</dbReference>
<proteinExistence type="predicted"/>
<dbReference type="EMBL" id="WSTA01000103">
    <property type="protein sequence ID" value="MWC00129.1"/>
    <property type="molecule type" value="Genomic_DNA"/>
</dbReference>
<dbReference type="SMART" id="SM00530">
    <property type="entry name" value="HTH_XRE"/>
    <property type="match status" value="1"/>
</dbReference>
<name>A0A6I4P0J7_9MICO</name>
<dbReference type="InterPro" id="IPR010982">
    <property type="entry name" value="Lambda_DNA-bd_dom_sf"/>
</dbReference>
<dbReference type="Gene3D" id="1.10.260.40">
    <property type="entry name" value="lambda repressor-like DNA-binding domains"/>
    <property type="match status" value="1"/>
</dbReference>
<sequence>MGIAAAPSETQPKPLWRDAVGAVLRRTRLAQGRILADVARSAGVSTQYLSEVERGRKEASSEILGAVADALGLGLDELAADVAAILARARVDAEHRMLVLGRQGRPVVPLRPAGPHRPVLVDLDGDAEDERGDARTGILELDASPIDARPGAVSDPRDLLLLAA</sequence>
<dbReference type="Pfam" id="PF01381">
    <property type="entry name" value="HTH_3"/>
    <property type="match status" value="1"/>
</dbReference>
<evidence type="ECO:0000313" key="3">
    <source>
        <dbReference type="Proteomes" id="UP000438182"/>
    </source>
</evidence>
<dbReference type="AlphaFoldDB" id="A0A6I4P0J7"/>
<dbReference type="RefSeq" id="WP_160426775.1">
    <property type="nucleotide sequence ID" value="NZ_WSTA01000103.1"/>
</dbReference>
<reference evidence="2 3" key="1">
    <citation type="submission" date="2019-12" db="EMBL/GenBank/DDBJ databases">
        <authorList>
            <person name="Kim Y.S."/>
        </authorList>
    </citation>
    <scope>NUCLEOTIDE SEQUENCE [LARGE SCALE GENOMIC DNA]</scope>
    <source>
        <strain evidence="2 3">MMS17-SY077</strain>
    </source>
</reference>
<gene>
    <name evidence="2" type="ORF">GB864_16415</name>
</gene>
<keyword evidence="3" id="KW-1185">Reference proteome</keyword>
<evidence type="ECO:0000259" key="1">
    <source>
        <dbReference type="PROSITE" id="PS50943"/>
    </source>
</evidence>
<evidence type="ECO:0000313" key="2">
    <source>
        <dbReference type="EMBL" id="MWC00129.1"/>
    </source>
</evidence>
<accession>A0A6I4P0J7</accession>
<dbReference type="Proteomes" id="UP000438182">
    <property type="component" value="Unassembled WGS sequence"/>
</dbReference>
<dbReference type="PROSITE" id="PS50943">
    <property type="entry name" value="HTH_CROC1"/>
    <property type="match status" value="1"/>
</dbReference>
<protein>
    <submittedName>
        <fullName evidence="2">Helix-turn-helix domain-containing protein</fullName>
    </submittedName>
</protein>
<organism evidence="2 3">
    <name type="scientific">Agromyces seonyuensis</name>
    <dbReference type="NCBI Taxonomy" id="2662446"/>
    <lineage>
        <taxon>Bacteria</taxon>
        <taxon>Bacillati</taxon>
        <taxon>Actinomycetota</taxon>
        <taxon>Actinomycetes</taxon>
        <taxon>Micrococcales</taxon>
        <taxon>Microbacteriaceae</taxon>
        <taxon>Agromyces</taxon>
    </lineage>
</organism>
<dbReference type="GO" id="GO:0003677">
    <property type="term" value="F:DNA binding"/>
    <property type="evidence" value="ECO:0007669"/>
    <property type="project" value="InterPro"/>
</dbReference>
<dbReference type="SUPFAM" id="SSF47413">
    <property type="entry name" value="lambda repressor-like DNA-binding domains"/>
    <property type="match status" value="1"/>
</dbReference>